<dbReference type="EMBL" id="JAUTXU010000249">
    <property type="protein sequence ID" value="KAK3695992.1"/>
    <property type="molecule type" value="Genomic_DNA"/>
</dbReference>
<reference evidence="1" key="1">
    <citation type="submission" date="2023-07" db="EMBL/GenBank/DDBJ databases">
        <title>Black Yeasts Isolated from many extreme environments.</title>
        <authorList>
            <person name="Coleine C."/>
            <person name="Stajich J.E."/>
            <person name="Selbmann L."/>
        </authorList>
    </citation>
    <scope>NUCLEOTIDE SEQUENCE</scope>
    <source>
        <strain evidence="1">CCFEE 5714</strain>
    </source>
</reference>
<evidence type="ECO:0000313" key="2">
    <source>
        <dbReference type="Proteomes" id="UP001281147"/>
    </source>
</evidence>
<accession>A0ACC3MHK6</accession>
<proteinExistence type="predicted"/>
<comment type="caution">
    <text evidence="1">The sequence shown here is derived from an EMBL/GenBank/DDBJ whole genome shotgun (WGS) entry which is preliminary data.</text>
</comment>
<evidence type="ECO:0000313" key="1">
    <source>
        <dbReference type="EMBL" id="KAK3695992.1"/>
    </source>
</evidence>
<organism evidence="1 2">
    <name type="scientific">Vermiconidia calcicola</name>
    <dbReference type="NCBI Taxonomy" id="1690605"/>
    <lineage>
        <taxon>Eukaryota</taxon>
        <taxon>Fungi</taxon>
        <taxon>Dikarya</taxon>
        <taxon>Ascomycota</taxon>
        <taxon>Pezizomycotina</taxon>
        <taxon>Dothideomycetes</taxon>
        <taxon>Dothideomycetidae</taxon>
        <taxon>Mycosphaerellales</taxon>
        <taxon>Extremaceae</taxon>
        <taxon>Vermiconidia</taxon>
    </lineage>
</organism>
<gene>
    <name evidence="1" type="ORF">LTR37_018210</name>
</gene>
<dbReference type="Proteomes" id="UP001281147">
    <property type="component" value="Unassembled WGS sequence"/>
</dbReference>
<protein>
    <submittedName>
        <fullName evidence="1">Uncharacterized protein</fullName>
    </submittedName>
</protein>
<name>A0ACC3MHK6_9PEZI</name>
<sequence length="327" mass="34880">MVVGLVITVVALIVASFAQNTATLLATQGVMYALGGLTLYFPAMYVIDEWFIARKGLAFGVVWAGTGVAGATLPFLLQWLLDSYGFRTALRVWAVILFVLALPSTWVMKSRLPVSHTSTIRPTDLSFMKRSPFWLFETGNVMQSLAYFVPQLWIPSFAASLGFPSFSGPLALSLLNVAACFGYLLHGILVDRFHVTVAILASTIGSMISIFIFWGLTASQTMLYLFAIIWGVTGGGYAACWSGCAMAMRKQADSNNLDTGLVISLMCAGKGVASLISGPLSEVLLSAGSWKGAEFAYGSQYGGVIVFAGVAAMFGGTACIGRAFKML</sequence>
<keyword evidence="2" id="KW-1185">Reference proteome</keyword>